<protein>
    <submittedName>
        <fullName evidence="1">Uncharacterized protein</fullName>
    </submittedName>
</protein>
<name>A0ABP8HSA0_9BURK</name>
<gene>
    <name evidence="1" type="ORF">GCM10023144_46730</name>
</gene>
<dbReference type="EMBL" id="BAABFO010000039">
    <property type="protein sequence ID" value="GAA4343584.1"/>
    <property type="molecule type" value="Genomic_DNA"/>
</dbReference>
<dbReference type="Proteomes" id="UP001501671">
    <property type="component" value="Unassembled WGS sequence"/>
</dbReference>
<keyword evidence="2" id="KW-1185">Reference proteome</keyword>
<accession>A0ABP8HSA0</accession>
<proteinExistence type="predicted"/>
<evidence type="ECO:0000313" key="2">
    <source>
        <dbReference type="Proteomes" id="UP001501671"/>
    </source>
</evidence>
<sequence length="137" mass="14378">MLALRLGLVQGEVGVGQQLADLQPLRGGHQHGVAGRVTEAAVDVLEAVQVHHHDAALGGRQRGLDPVAEQGAVGQAGQRVLRPADSAGSARAGAAGASVRYRRARGHAAGSWRRRCRILFLIGIDAGSEGIFRAWNR</sequence>
<comment type="caution">
    <text evidence="1">The sequence shown here is derived from an EMBL/GenBank/DDBJ whole genome shotgun (WGS) entry which is preliminary data.</text>
</comment>
<evidence type="ECO:0000313" key="1">
    <source>
        <dbReference type="EMBL" id="GAA4343584.1"/>
    </source>
</evidence>
<organism evidence="1 2">
    <name type="scientific">Pigmentiphaga soli</name>
    <dbReference type="NCBI Taxonomy" id="1007095"/>
    <lineage>
        <taxon>Bacteria</taxon>
        <taxon>Pseudomonadati</taxon>
        <taxon>Pseudomonadota</taxon>
        <taxon>Betaproteobacteria</taxon>
        <taxon>Burkholderiales</taxon>
        <taxon>Alcaligenaceae</taxon>
        <taxon>Pigmentiphaga</taxon>
    </lineage>
</organism>
<reference evidence="2" key="1">
    <citation type="journal article" date="2019" name="Int. J. Syst. Evol. Microbiol.">
        <title>The Global Catalogue of Microorganisms (GCM) 10K type strain sequencing project: providing services to taxonomists for standard genome sequencing and annotation.</title>
        <authorList>
            <consortium name="The Broad Institute Genomics Platform"/>
            <consortium name="The Broad Institute Genome Sequencing Center for Infectious Disease"/>
            <person name="Wu L."/>
            <person name="Ma J."/>
        </authorList>
    </citation>
    <scope>NUCLEOTIDE SEQUENCE [LARGE SCALE GENOMIC DNA]</scope>
    <source>
        <strain evidence="2">JCM 17666</strain>
    </source>
</reference>